<protein>
    <recommendedName>
        <fullName evidence="3">DUF4371 domain-containing protein</fullName>
    </recommendedName>
</protein>
<dbReference type="PANTHER" id="PTHR46880:SF5">
    <property type="entry name" value="DUF4371 DOMAIN-CONTAINING PROTEIN"/>
    <property type="match status" value="1"/>
</dbReference>
<proteinExistence type="predicted"/>
<reference evidence="1" key="1">
    <citation type="submission" date="2021-01" db="EMBL/GenBank/DDBJ databases">
        <title>Adiantum capillus-veneris genome.</title>
        <authorList>
            <person name="Fang Y."/>
            <person name="Liao Q."/>
        </authorList>
    </citation>
    <scope>NUCLEOTIDE SEQUENCE</scope>
    <source>
        <strain evidence="1">H3</strain>
        <tissue evidence="1">Leaf</tissue>
    </source>
</reference>
<organism evidence="1 2">
    <name type="scientific">Adiantum capillus-veneris</name>
    <name type="common">Maidenhair fern</name>
    <dbReference type="NCBI Taxonomy" id="13818"/>
    <lineage>
        <taxon>Eukaryota</taxon>
        <taxon>Viridiplantae</taxon>
        <taxon>Streptophyta</taxon>
        <taxon>Embryophyta</taxon>
        <taxon>Tracheophyta</taxon>
        <taxon>Polypodiopsida</taxon>
        <taxon>Polypodiidae</taxon>
        <taxon>Polypodiales</taxon>
        <taxon>Pteridineae</taxon>
        <taxon>Pteridaceae</taxon>
        <taxon>Vittarioideae</taxon>
        <taxon>Adiantum</taxon>
    </lineage>
</organism>
<gene>
    <name evidence="1" type="ORF">GOP47_0003102</name>
</gene>
<dbReference type="AlphaFoldDB" id="A0A9D4VC47"/>
<evidence type="ECO:0008006" key="3">
    <source>
        <dbReference type="Google" id="ProtNLM"/>
    </source>
</evidence>
<dbReference type="Proteomes" id="UP000886520">
    <property type="component" value="Chromosome 3"/>
</dbReference>
<sequence>MVEAEAEEASQDSGELLQCSVTADSRSAMDRKSNQRSLVQYGTLTKIASKKARIDEKAGKKSSTIVIDVDKESNKKKVRRKLWQDKWLDQFKPWLVYDDQKDLDVKSMTSLYNDDKACYEMLQCIANSIMHESLEKVRESPWFGVVVDESMDISIHHHLVMYLSYLEDGSMPCNAFMALFAPMIAPQRGFLIPSCLN</sequence>
<accession>A0A9D4VC47</accession>
<name>A0A9D4VC47_ADICA</name>
<dbReference type="EMBL" id="JABFUD020000002">
    <property type="protein sequence ID" value="KAI5083359.1"/>
    <property type="molecule type" value="Genomic_DNA"/>
</dbReference>
<dbReference type="OrthoDB" id="6621980at2759"/>
<evidence type="ECO:0000313" key="1">
    <source>
        <dbReference type="EMBL" id="KAI5083359.1"/>
    </source>
</evidence>
<evidence type="ECO:0000313" key="2">
    <source>
        <dbReference type="Proteomes" id="UP000886520"/>
    </source>
</evidence>
<dbReference type="PANTHER" id="PTHR46880">
    <property type="entry name" value="RAS-ASSOCIATING DOMAIN-CONTAINING PROTEIN"/>
    <property type="match status" value="1"/>
</dbReference>
<keyword evidence="2" id="KW-1185">Reference proteome</keyword>
<comment type="caution">
    <text evidence="1">The sequence shown here is derived from an EMBL/GenBank/DDBJ whole genome shotgun (WGS) entry which is preliminary data.</text>
</comment>